<sequence length="356" mass="38587">MVDRVPLTLLPESSDPRKRRLKSLDDIVAEGWSMTSPSNSVSTDPRSTHSMSQSGSSSEVELGITAKRRLANSNPPGYNMIPAIPSRLLAEHARQRRAEAQSAQSIEMTSSSNLNVSTLAEMLQKSLTISEPEDGHTFQSNSSELEFDLDFELDGDTMWSDEGVIGDGSFRDYRGHQCTLVCQRLLEPSGSKARCTASANSEPGDQNEMGDAHSSHILDIDRAFRRSRSFTLAPQGYVHVDDAARISDQSSSNFSTASSSDSWCVSGPRADGGGGGSDHNHHEGSINRLIGPGWSPHASPGSCSSSPRWAPDPYECGLPLATITEASEEDSPTPQTRFWSTREYLSSVASAHKDQR</sequence>
<feature type="compositionally biased region" description="Low complexity" evidence="1">
    <location>
        <begin position="250"/>
        <end position="262"/>
    </location>
</feature>
<feature type="region of interest" description="Disordered" evidence="1">
    <location>
        <begin position="32"/>
        <end position="61"/>
    </location>
</feature>
<feature type="region of interest" description="Disordered" evidence="1">
    <location>
        <begin position="250"/>
        <end position="309"/>
    </location>
</feature>
<protein>
    <submittedName>
        <fullName evidence="2">Uncharacterized protein</fullName>
    </submittedName>
</protein>
<feature type="compositionally biased region" description="Low complexity" evidence="1">
    <location>
        <begin position="295"/>
        <end position="307"/>
    </location>
</feature>
<accession>A0A0J0XLW2</accession>
<dbReference type="EMBL" id="KQ087209">
    <property type="protein sequence ID" value="KLT42058.1"/>
    <property type="molecule type" value="Genomic_DNA"/>
</dbReference>
<feature type="compositionally biased region" description="Polar residues" evidence="1">
    <location>
        <begin position="33"/>
        <end position="45"/>
    </location>
</feature>
<dbReference type="AlphaFoldDB" id="A0A0J0XLW2"/>
<evidence type="ECO:0000313" key="3">
    <source>
        <dbReference type="Proteomes" id="UP000053611"/>
    </source>
</evidence>
<name>A0A0J0XLW2_9TREE</name>
<feature type="region of interest" description="Disordered" evidence="1">
    <location>
        <begin position="1"/>
        <end position="20"/>
    </location>
</feature>
<dbReference type="Proteomes" id="UP000053611">
    <property type="component" value="Unassembled WGS sequence"/>
</dbReference>
<organism evidence="2 3">
    <name type="scientific">Cutaneotrichosporon oleaginosum</name>
    <dbReference type="NCBI Taxonomy" id="879819"/>
    <lineage>
        <taxon>Eukaryota</taxon>
        <taxon>Fungi</taxon>
        <taxon>Dikarya</taxon>
        <taxon>Basidiomycota</taxon>
        <taxon>Agaricomycotina</taxon>
        <taxon>Tremellomycetes</taxon>
        <taxon>Trichosporonales</taxon>
        <taxon>Trichosporonaceae</taxon>
        <taxon>Cutaneotrichosporon</taxon>
    </lineage>
</organism>
<keyword evidence="3" id="KW-1185">Reference proteome</keyword>
<feature type="compositionally biased region" description="Low complexity" evidence="1">
    <location>
        <begin position="48"/>
        <end position="58"/>
    </location>
</feature>
<reference evidence="2 3" key="1">
    <citation type="submission" date="2015-03" db="EMBL/GenBank/DDBJ databases">
        <title>Genomics and transcriptomics of the oil-accumulating basidiomycete yeast T. oleaginosus allow insights into substrate utilization and the diverse evolutionary trajectories of mating systems in fungi.</title>
        <authorList>
            <consortium name="DOE Joint Genome Institute"/>
            <person name="Kourist R."/>
            <person name="Kracht O."/>
            <person name="Bracharz F."/>
            <person name="Lipzen A."/>
            <person name="Nolan M."/>
            <person name="Ohm R."/>
            <person name="Grigoriev I."/>
            <person name="Sun S."/>
            <person name="Heitman J."/>
            <person name="Bruck T."/>
            <person name="Nowrousian M."/>
        </authorList>
    </citation>
    <scope>NUCLEOTIDE SEQUENCE [LARGE SCALE GENOMIC DNA]</scope>
    <source>
        <strain evidence="2 3">IBC0246</strain>
    </source>
</reference>
<proteinExistence type="predicted"/>
<evidence type="ECO:0000313" key="2">
    <source>
        <dbReference type="EMBL" id="KLT42058.1"/>
    </source>
</evidence>
<evidence type="ECO:0000256" key="1">
    <source>
        <dbReference type="SAM" id="MobiDB-lite"/>
    </source>
</evidence>
<dbReference type="RefSeq" id="XP_018278549.1">
    <property type="nucleotide sequence ID" value="XM_018423267.1"/>
</dbReference>
<gene>
    <name evidence="2" type="ORF">CC85DRAFT_285822</name>
</gene>
<dbReference type="GeneID" id="28983870"/>